<gene>
    <name evidence="3" type="ORF">THSYN_12205</name>
</gene>
<accession>A0A2K8U7X2</accession>
<reference evidence="3 4" key="1">
    <citation type="submission" date="2017-03" db="EMBL/GenBank/DDBJ databases">
        <title>Complete genome sequence of Candidatus 'Thiodictyon syntrophicum' sp. nov. strain Cad16T, a photolithoautotroph purple sulfur bacterium isolated from an alpine meromictic lake.</title>
        <authorList>
            <person name="Luedin S.M."/>
            <person name="Pothier J.F."/>
            <person name="Danza F."/>
            <person name="Storelli N."/>
            <person name="Wittwer M."/>
            <person name="Tonolla M."/>
        </authorList>
    </citation>
    <scope>NUCLEOTIDE SEQUENCE [LARGE SCALE GENOMIC DNA]</scope>
    <source>
        <strain evidence="3 4">Cad16T</strain>
    </source>
</reference>
<feature type="transmembrane region" description="Helical" evidence="2">
    <location>
        <begin position="7"/>
        <end position="26"/>
    </location>
</feature>
<feature type="transmembrane region" description="Helical" evidence="2">
    <location>
        <begin position="634"/>
        <end position="653"/>
    </location>
</feature>
<evidence type="ECO:0000313" key="3">
    <source>
        <dbReference type="EMBL" id="AUB81647.1"/>
    </source>
</evidence>
<dbReference type="KEGG" id="tsy:THSYN_12205"/>
<dbReference type="Gene3D" id="3.40.50.300">
    <property type="entry name" value="P-loop containing nucleotide triphosphate hydrolases"/>
    <property type="match status" value="1"/>
</dbReference>
<proteinExistence type="predicted"/>
<keyword evidence="4" id="KW-1185">Reference proteome</keyword>
<evidence type="ECO:0000256" key="2">
    <source>
        <dbReference type="SAM" id="Phobius"/>
    </source>
</evidence>
<organism evidence="3 4">
    <name type="scientific">Candidatus Thiodictyon syntrophicum</name>
    <dbReference type="NCBI Taxonomy" id="1166950"/>
    <lineage>
        <taxon>Bacteria</taxon>
        <taxon>Pseudomonadati</taxon>
        <taxon>Pseudomonadota</taxon>
        <taxon>Gammaproteobacteria</taxon>
        <taxon>Chromatiales</taxon>
        <taxon>Chromatiaceae</taxon>
        <taxon>Thiodictyon</taxon>
    </lineage>
</organism>
<feature type="region of interest" description="Disordered" evidence="1">
    <location>
        <begin position="359"/>
        <end position="378"/>
    </location>
</feature>
<dbReference type="EMBL" id="CP020370">
    <property type="protein sequence ID" value="AUB81647.1"/>
    <property type="molecule type" value="Genomic_DNA"/>
</dbReference>
<feature type="transmembrane region" description="Helical" evidence="2">
    <location>
        <begin position="595"/>
        <end position="614"/>
    </location>
</feature>
<sequence>MRDLSSWRWVLVAALATAFVSSFWWAPPFMVWLDAHGDQAQSLDSLIQIVLALMTFTVAFARRGPANDAAQIRRALAEERRGLAILRRRCAQEVEERLAGSLYAQVLIALGRRIEPGAVAVPWARELERPGEGPRPLPPETPTAEVFDQVGGALLILGEPGAGKSVELLTLARALLARAKSEAGSDAGLDLGHPVPVVLNLSTWALSRLPLDAWLAEELWRRHEIPRKIGADWVARDRVLPLLDGLDEVRAECRADCAAAIDTFRAAHGLTPIAVCCRSQEYRALPALKLRGALAILPLDRGQIERYLRDAGPALAGLRQALAADRELAGLAETPLMLNVMSLTYEGMPCAAILAESRPGTGASPASDPGSAPGPDGAAGRRDALFAAYLERVFTRKPPDGARWSQAQTRRYLVWLAGQMRRHGLSVFRIEDLQPDWGRRWVLGVVWVAVVALFFVIVGFYGGGLVGLAQWPLAGQSPDWIGGLIRSAEVGALLGLVISLVWGSQRIEPMERVYWSWTKFRRDAPRLVPGSALVGAPLLGCIAWFFLGPDQAAWGLPLGSFLGTVIASVVAGLGSRVSDSRSRPNQGFRTSLRNGLRLGILGVPPLLLVVWISGMLLPADTPLQTPRGLQSVPPLAVAGFAVGLIILGGFAALQHYSLRLSLRLEGRLPLRLADFLDHAARLVILRRSGGTWDFIHRLLLEHLAAQAGTDRDQTPPRRDEGP</sequence>
<keyword evidence="2" id="KW-0812">Transmembrane</keyword>
<feature type="transmembrane region" description="Helical" evidence="2">
    <location>
        <begin position="524"/>
        <end position="547"/>
    </location>
</feature>
<dbReference type="OrthoDB" id="7594468at2"/>
<name>A0A2K8U7X2_9GAMM</name>
<feature type="transmembrane region" description="Helical" evidence="2">
    <location>
        <begin position="483"/>
        <end position="503"/>
    </location>
</feature>
<feature type="transmembrane region" description="Helical" evidence="2">
    <location>
        <begin position="46"/>
        <end position="64"/>
    </location>
</feature>
<dbReference type="AlphaFoldDB" id="A0A2K8U7X2"/>
<evidence type="ECO:0000256" key="1">
    <source>
        <dbReference type="SAM" id="MobiDB-lite"/>
    </source>
</evidence>
<feature type="transmembrane region" description="Helical" evidence="2">
    <location>
        <begin position="441"/>
        <end position="463"/>
    </location>
</feature>
<evidence type="ECO:0000313" key="4">
    <source>
        <dbReference type="Proteomes" id="UP000232638"/>
    </source>
</evidence>
<feature type="transmembrane region" description="Helical" evidence="2">
    <location>
        <begin position="553"/>
        <end position="574"/>
    </location>
</feature>
<dbReference type="InterPro" id="IPR027417">
    <property type="entry name" value="P-loop_NTPase"/>
</dbReference>
<dbReference type="Proteomes" id="UP000232638">
    <property type="component" value="Chromosome"/>
</dbReference>
<evidence type="ECO:0008006" key="5">
    <source>
        <dbReference type="Google" id="ProtNLM"/>
    </source>
</evidence>
<keyword evidence="2" id="KW-0472">Membrane</keyword>
<keyword evidence="2" id="KW-1133">Transmembrane helix</keyword>
<dbReference type="RefSeq" id="WP_100919410.1">
    <property type="nucleotide sequence ID" value="NZ_CP020370.1"/>
</dbReference>
<protein>
    <recommendedName>
        <fullName evidence="5">NACHT domain-containing protein</fullName>
    </recommendedName>
</protein>